<feature type="domain" description="C3H1-type" evidence="2">
    <location>
        <begin position="7"/>
        <end position="30"/>
    </location>
</feature>
<name>A0AAW1T4E3_9CHLO</name>
<keyword evidence="4" id="KW-1185">Reference proteome</keyword>
<proteinExistence type="predicted"/>
<feature type="zinc finger region" description="C3H1-type" evidence="1">
    <location>
        <begin position="7"/>
        <end position="30"/>
    </location>
</feature>
<evidence type="ECO:0000256" key="1">
    <source>
        <dbReference type="PROSITE-ProRule" id="PRU00723"/>
    </source>
</evidence>
<dbReference type="Pfam" id="PF18345">
    <property type="entry name" value="zf_CCCH_4"/>
    <property type="match status" value="1"/>
</dbReference>
<dbReference type="PROSITE" id="PS50103">
    <property type="entry name" value="ZF_C3H1"/>
    <property type="match status" value="1"/>
</dbReference>
<protein>
    <recommendedName>
        <fullName evidence="2">C3H1-type domain-containing protein</fullName>
    </recommendedName>
</protein>
<dbReference type="AlphaFoldDB" id="A0AAW1T4E3"/>
<sequence>MDPSCHACKFWVNSGTCPKGAACQYEHPQRHNLISARQRWVSERQQERQKIAQKEGNPHVHDSASRHARASIFSKWLVERFGRELLRKGPVLDVAGGPRGEVAFELEQLGISSDSAPCGNAQAPADVQSMRLVNQPDEGTAGQRHEAADCQENHRLQRHIQAEFGPAFWADGSSHSQLVKQCSLVIGLHPDEATEAIVDCALAHAKPFAVVPCCVFPRLFPDRKLVEDNGSTRPVVRHDELVRYLTAKADGHNDYLKFQGRNLVVSSALSGN</sequence>
<reference evidence="3 4" key="1">
    <citation type="journal article" date="2024" name="Nat. Commun.">
        <title>Phylogenomics reveals the evolutionary origins of lichenization in chlorophyte algae.</title>
        <authorList>
            <person name="Puginier C."/>
            <person name="Libourel C."/>
            <person name="Otte J."/>
            <person name="Skaloud P."/>
            <person name="Haon M."/>
            <person name="Grisel S."/>
            <person name="Petersen M."/>
            <person name="Berrin J.G."/>
            <person name="Delaux P.M."/>
            <person name="Dal Grande F."/>
            <person name="Keller J."/>
        </authorList>
    </citation>
    <scope>NUCLEOTIDE SEQUENCE [LARGE SCALE GENOMIC DNA]</scope>
    <source>
        <strain evidence="3 4">SAG 2523</strain>
    </source>
</reference>
<accession>A0AAW1T4E3</accession>
<dbReference type="PANTHER" id="PTHR36971">
    <property type="entry name" value="UNNAMED PRODUCT"/>
    <property type="match status" value="1"/>
</dbReference>
<comment type="caution">
    <text evidence="3">The sequence shown here is derived from an EMBL/GenBank/DDBJ whole genome shotgun (WGS) entry which is preliminary data.</text>
</comment>
<dbReference type="SMART" id="SM00356">
    <property type="entry name" value="ZnF_C3H1"/>
    <property type="match status" value="1"/>
</dbReference>
<keyword evidence="1" id="KW-0863">Zinc-finger</keyword>
<dbReference type="GO" id="GO:0008270">
    <property type="term" value="F:zinc ion binding"/>
    <property type="evidence" value="ECO:0007669"/>
    <property type="project" value="UniProtKB-KW"/>
</dbReference>
<dbReference type="EMBL" id="JALJOV010000449">
    <property type="protein sequence ID" value="KAK9863623.1"/>
    <property type="molecule type" value="Genomic_DNA"/>
</dbReference>
<dbReference type="InterPro" id="IPR000571">
    <property type="entry name" value="Znf_CCCH"/>
</dbReference>
<dbReference type="Proteomes" id="UP001485043">
    <property type="component" value="Unassembled WGS sequence"/>
</dbReference>
<keyword evidence="1" id="KW-0479">Metal-binding</keyword>
<keyword evidence="1" id="KW-0862">Zinc</keyword>
<dbReference type="PANTHER" id="PTHR36971:SF3">
    <property type="entry name" value="C3H1-TYPE DOMAIN-CONTAINING PROTEIN"/>
    <property type="match status" value="1"/>
</dbReference>
<evidence type="ECO:0000313" key="3">
    <source>
        <dbReference type="EMBL" id="KAK9863623.1"/>
    </source>
</evidence>
<gene>
    <name evidence="3" type="ORF">WJX84_010375</name>
</gene>
<evidence type="ECO:0000259" key="2">
    <source>
        <dbReference type="PROSITE" id="PS50103"/>
    </source>
</evidence>
<evidence type="ECO:0000313" key="4">
    <source>
        <dbReference type="Proteomes" id="UP001485043"/>
    </source>
</evidence>
<organism evidence="3 4">
    <name type="scientific">Apatococcus fuscideae</name>
    <dbReference type="NCBI Taxonomy" id="2026836"/>
    <lineage>
        <taxon>Eukaryota</taxon>
        <taxon>Viridiplantae</taxon>
        <taxon>Chlorophyta</taxon>
        <taxon>core chlorophytes</taxon>
        <taxon>Trebouxiophyceae</taxon>
        <taxon>Chlorellales</taxon>
        <taxon>Chlorellaceae</taxon>
        <taxon>Apatococcus</taxon>
    </lineage>
</organism>